<sequence>MNCINWIIWVRFFVCSADCNNLKTLKIGENFKIIKEAAELLNGKGWVNVKDTSTVISGNGDFAVIENNGRNTYKVIDLNIGSFTKLYFFTSHQDVIVAECTIVRRYFCMIFFL</sequence>
<dbReference type="AlphaFoldDB" id="A0A1I1P4E0"/>
<accession>A0A1I1P4E0</accession>
<dbReference type="Proteomes" id="UP000182192">
    <property type="component" value="Unassembled WGS sequence"/>
</dbReference>
<gene>
    <name evidence="1" type="ORF">SAMN02910406_02955</name>
</gene>
<protein>
    <submittedName>
        <fullName evidence="1">Uncharacterized protein</fullName>
    </submittedName>
</protein>
<reference evidence="1" key="1">
    <citation type="submission" date="2016-10" db="EMBL/GenBank/DDBJ databases">
        <authorList>
            <person name="de Groot N.N."/>
        </authorList>
    </citation>
    <scope>NUCLEOTIDE SEQUENCE [LARGE SCALE GENOMIC DNA]</scope>
    <source>
        <strain evidence="1">AR67</strain>
    </source>
</reference>
<evidence type="ECO:0000313" key="1">
    <source>
        <dbReference type="EMBL" id="SFD04699.1"/>
    </source>
</evidence>
<organism evidence="1">
    <name type="scientific">Ruminococcus albus</name>
    <dbReference type="NCBI Taxonomy" id="1264"/>
    <lineage>
        <taxon>Bacteria</taxon>
        <taxon>Bacillati</taxon>
        <taxon>Bacillota</taxon>
        <taxon>Clostridia</taxon>
        <taxon>Eubacteriales</taxon>
        <taxon>Oscillospiraceae</taxon>
        <taxon>Ruminococcus</taxon>
    </lineage>
</organism>
<proteinExistence type="predicted"/>
<name>A0A1I1P4E0_RUMAL</name>
<dbReference type="EMBL" id="FOKQ01000031">
    <property type="protein sequence ID" value="SFD04699.1"/>
    <property type="molecule type" value="Genomic_DNA"/>
</dbReference>